<reference evidence="3 4" key="2">
    <citation type="journal article" date="2024" name="Int. J. Syst. Evol. Microbiol.">
        <title>Promethearchaeum syntrophicum gen. nov., sp. nov., an anaerobic, obligately syntrophic archaeon, the first isolate of the lineage 'Asgard' archaea, and proposal of the new archaeal phylum Promethearchaeota phyl. nov. and kingdom Promethearchaeati regn. nov.</title>
        <authorList>
            <person name="Imachi H."/>
            <person name="Nobu M.K."/>
            <person name="Kato S."/>
            <person name="Takaki Y."/>
            <person name="Miyazaki M."/>
            <person name="Miyata M."/>
            <person name="Ogawara M."/>
            <person name="Saito Y."/>
            <person name="Sakai S."/>
            <person name="Tahara Y.O."/>
            <person name="Takano Y."/>
            <person name="Tasumi E."/>
            <person name="Uematsu K."/>
            <person name="Yoshimura T."/>
            <person name="Itoh T."/>
            <person name="Ohkuma M."/>
            <person name="Takai K."/>
        </authorList>
    </citation>
    <scope>NUCLEOTIDE SEQUENCE [LARGE SCALE GENOMIC DNA]</scope>
    <source>
        <strain evidence="3 4">MK-D1</strain>
    </source>
</reference>
<dbReference type="InterPro" id="IPR011234">
    <property type="entry name" value="Fumarylacetoacetase-like_C"/>
</dbReference>
<dbReference type="Gene3D" id="3.90.850.10">
    <property type="entry name" value="Fumarylacetoacetase-like, C-terminal domain"/>
    <property type="match status" value="1"/>
</dbReference>
<keyword evidence="4" id="KW-1185">Reference proteome</keyword>
<dbReference type="GO" id="GO:0016853">
    <property type="term" value="F:isomerase activity"/>
    <property type="evidence" value="ECO:0007669"/>
    <property type="project" value="UniProtKB-ARBA"/>
</dbReference>
<name>A0A5B9D8C2_9ARCH</name>
<dbReference type="Proteomes" id="UP000321408">
    <property type="component" value="Chromosome"/>
</dbReference>
<dbReference type="KEGG" id="psyt:DSAG12_01234"/>
<reference evidence="3 4" key="1">
    <citation type="journal article" date="2020" name="Nature">
        <title>Isolation of an archaeon at the prokaryote-eukaryote interface.</title>
        <authorList>
            <person name="Imachi H."/>
            <person name="Nobu M.K."/>
            <person name="Nakahara N."/>
            <person name="Morono Y."/>
            <person name="Ogawara M."/>
            <person name="Takaki Y."/>
            <person name="Takano Y."/>
            <person name="Uematsu K."/>
            <person name="Ikuta T."/>
            <person name="Ito M."/>
            <person name="Matsui Y."/>
            <person name="Miyazaki M."/>
            <person name="Murata K."/>
            <person name="Saito Y."/>
            <person name="Sakai S."/>
            <person name="Song C."/>
            <person name="Tasumi E."/>
            <person name="Yamanaka Y."/>
            <person name="Yamaguchi T."/>
            <person name="Kamagata Y."/>
            <person name="Tamaki H."/>
            <person name="Takai K."/>
        </authorList>
    </citation>
    <scope>NUCLEOTIDE SEQUENCE [LARGE SCALE GENOMIC DNA]</scope>
    <source>
        <strain evidence="3 4">MK-D1</strain>
    </source>
</reference>
<dbReference type="InterPro" id="IPR036663">
    <property type="entry name" value="Fumarylacetoacetase_C_sf"/>
</dbReference>
<keyword evidence="1" id="KW-0479">Metal-binding</keyword>
<dbReference type="GeneID" id="41329226"/>
<keyword evidence="3" id="KW-0378">Hydrolase</keyword>
<dbReference type="AlphaFoldDB" id="A0A5B9D8C2"/>
<dbReference type="SUPFAM" id="SSF56529">
    <property type="entry name" value="FAH"/>
    <property type="match status" value="1"/>
</dbReference>
<dbReference type="Pfam" id="PF01557">
    <property type="entry name" value="FAA_hydrolase"/>
    <property type="match status" value="1"/>
</dbReference>
<dbReference type="PANTHER" id="PTHR11820:SF7">
    <property type="entry name" value="ACYLPYRUVASE FAHD1, MITOCHONDRIAL"/>
    <property type="match status" value="1"/>
</dbReference>
<proteinExistence type="predicted"/>
<evidence type="ECO:0000259" key="2">
    <source>
        <dbReference type="Pfam" id="PF01557"/>
    </source>
</evidence>
<sequence length="236" mass="26427">MKLPIFGSNKFMDINPSKIIALGLNYREHIAESHSVKVQGRTLEPPKEPVLFPKTPNVLIESGETIVIPKFVSEYGFDDKRTDYEAELAIIIRDKCKNVENEKAMNHIYGFTCFNDVSQRNIQTGDRSGWFRGKSFDTFGPIGPQVVLTEDIGDPQNLRIQGRVNGEIMQDSNTKHMIFSIPDIISFVSKNFTLIPGDIISTGTPKGVARIKHGDIVEVEIENIGILRNPVVDEAK</sequence>
<evidence type="ECO:0000313" key="3">
    <source>
        <dbReference type="EMBL" id="QEE15409.1"/>
    </source>
</evidence>
<evidence type="ECO:0000313" key="4">
    <source>
        <dbReference type="Proteomes" id="UP000321408"/>
    </source>
</evidence>
<dbReference type="PANTHER" id="PTHR11820">
    <property type="entry name" value="ACYLPYRUVASE"/>
    <property type="match status" value="1"/>
</dbReference>
<gene>
    <name evidence="3" type="ORF">DSAG12_01234</name>
</gene>
<evidence type="ECO:0000256" key="1">
    <source>
        <dbReference type="ARBA" id="ARBA00022723"/>
    </source>
</evidence>
<feature type="domain" description="Fumarylacetoacetase-like C-terminal" evidence="2">
    <location>
        <begin position="18"/>
        <end position="232"/>
    </location>
</feature>
<dbReference type="FunFam" id="3.90.850.10:FF:000002">
    <property type="entry name" value="2-hydroxyhepta-2,4-diene-1,7-dioate isomerase"/>
    <property type="match status" value="1"/>
</dbReference>
<dbReference type="GO" id="GO:0019752">
    <property type="term" value="P:carboxylic acid metabolic process"/>
    <property type="evidence" value="ECO:0007669"/>
    <property type="project" value="UniProtKB-ARBA"/>
</dbReference>
<dbReference type="EMBL" id="CP042905">
    <property type="protein sequence ID" value="QEE15409.1"/>
    <property type="molecule type" value="Genomic_DNA"/>
</dbReference>
<protein>
    <submittedName>
        <fullName evidence="3">Fumarylacetoacetate hydrolase family protein</fullName>
    </submittedName>
</protein>
<dbReference type="GO" id="GO:0018773">
    <property type="term" value="F:acetylpyruvate hydrolase activity"/>
    <property type="evidence" value="ECO:0007669"/>
    <property type="project" value="TreeGrafter"/>
</dbReference>
<organism evidence="3 4">
    <name type="scientific">Promethearchaeum syntrophicum</name>
    <dbReference type="NCBI Taxonomy" id="2594042"/>
    <lineage>
        <taxon>Archaea</taxon>
        <taxon>Promethearchaeati</taxon>
        <taxon>Promethearchaeota</taxon>
        <taxon>Promethearchaeia</taxon>
        <taxon>Promethearchaeales</taxon>
        <taxon>Promethearchaeaceae</taxon>
        <taxon>Promethearchaeum</taxon>
    </lineage>
</organism>
<dbReference type="GO" id="GO:0046872">
    <property type="term" value="F:metal ion binding"/>
    <property type="evidence" value="ECO:0007669"/>
    <property type="project" value="UniProtKB-KW"/>
</dbReference>
<accession>A0A5B9D8C2</accession>
<dbReference type="RefSeq" id="WP_244626308.1">
    <property type="nucleotide sequence ID" value="NZ_CP042905.2"/>
</dbReference>